<dbReference type="InterPro" id="IPR002725">
    <property type="entry name" value="YgjP-like_metallopeptidase"/>
</dbReference>
<dbReference type="PANTHER" id="PTHR30399:SF1">
    <property type="entry name" value="UTP PYROPHOSPHATASE"/>
    <property type="match status" value="1"/>
</dbReference>
<sequence>MSETPILLPELGDVALHLRRSARARRFSLRVSRIDGSVTLTLPARARLAEALAFARAQSAWLQAALDKLPQRHCPGFGDTLPFEGRALRIEPAALRAPRVEADCLLVPPGEERLGARLEAFLKHCARMRLQEASERHARALGRPFRRITLRDTRSRWGSCAADGSLSYSWRLIMAPPEVLDYVAAHEVAHLAEMNHSPAFWAVVARLMPEYAPHRAWLKRHGAELQAIRLRDGGGAAVPH</sequence>
<dbReference type="EMBL" id="JBHUIX010000002">
    <property type="protein sequence ID" value="MFD2172607.1"/>
    <property type="molecule type" value="Genomic_DNA"/>
</dbReference>
<feature type="domain" description="YgjP-like metallopeptidase" evidence="1">
    <location>
        <begin position="26"/>
        <end position="221"/>
    </location>
</feature>
<evidence type="ECO:0000259" key="1">
    <source>
        <dbReference type="Pfam" id="PF01863"/>
    </source>
</evidence>
<dbReference type="CDD" id="cd07344">
    <property type="entry name" value="M48_yhfN_like"/>
    <property type="match status" value="1"/>
</dbReference>
<accession>A0ABW5A2W3</accession>
<evidence type="ECO:0000313" key="3">
    <source>
        <dbReference type="Proteomes" id="UP001597413"/>
    </source>
</evidence>
<name>A0ABW5A2W3_9RHOB</name>
<dbReference type="Pfam" id="PF01863">
    <property type="entry name" value="YgjP-like"/>
    <property type="match status" value="1"/>
</dbReference>
<dbReference type="Proteomes" id="UP001597413">
    <property type="component" value="Unassembled WGS sequence"/>
</dbReference>
<reference evidence="3" key="1">
    <citation type="journal article" date="2019" name="Int. J. Syst. Evol. Microbiol.">
        <title>The Global Catalogue of Microorganisms (GCM) 10K type strain sequencing project: providing services to taxonomists for standard genome sequencing and annotation.</title>
        <authorList>
            <consortium name="The Broad Institute Genomics Platform"/>
            <consortium name="The Broad Institute Genome Sequencing Center for Infectious Disease"/>
            <person name="Wu L."/>
            <person name="Ma J."/>
        </authorList>
    </citation>
    <scope>NUCLEOTIDE SEQUENCE [LARGE SCALE GENOMIC DNA]</scope>
    <source>
        <strain evidence="3">CCUG 55131</strain>
    </source>
</reference>
<dbReference type="Gene3D" id="3.30.2010.10">
    <property type="entry name" value="Metalloproteases ('zincins'), catalytic domain"/>
    <property type="match status" value="1"/>
</dbReference>
<evidence type="ECO:0000313" key="2">
    <source>
        <dbReference type="EMBL" id="MFD2172607.1"/>
    </source>
</evidence>
<protein>
    <submittedName>
        <fullName evidence="2">M48 family metallopeptidase</fullName>
    </submittedName>
</protein>
<dbReference type="PANTHER" id="PTHR30399">
    <property type="entry name" value="UNCHARACTERIZED PROTEIN YGJP"/>
    <property type="match status" value="1"/>
</dbReference>
<keyword evidence="3" id="KW-1185">Reference proteome</keyword>
<dbReference type="RefSeq" id="WP_377385715.1">
    <property type="nucleotide sequence ID" value="NZ_JBHUIX010000002.1"/>
</dbReference>
<dbReference type="InterPro" id="IPR053136">
    <property type="entry name" value="UTP_pyrophosphatase-like"/>
</dbReference>
<organism evidence="2 3">
    <name type="scientific">Rhodobacter lacus</name>
    <dbReference type="NCBI Taxonomy" id="1641972"/>
    <lineage>
        <taxon>Bacteria</taxon>
        <taxon>Pseudomonadati</taxon>
        <taxon>Pseudomonadota</taxon>
        <taxon>Alphaproteobacteria</taxon>
        <taxon>Rhodobacterales</taxon>
        <taxon>Rhodobacter group</taxon>
        <taxon>Rhodobacter</taxon>
    </lineage>
</organism>
<gene>
    <name evidence="2" type="ORF">ACFSM0_00750</name>
</gene>
<proteinExistence type="predicted"/>
<comment type="caution">
    <text evidence="2">The sequence shown here is derived from an EMBL/GenBank/DDBJ whole genome shotgun (WGS) entry which is preliminary data.</text>
</comment>